<gene>
    <name evidence="1" type="ORF">METZ01_LOCUS361420</name>
</gene>
<evidence type="ECO:0000313" key="1">
    <source>
        <dbReference type="EMBL" id="SVD08566.1"/>
    </source>
</evidence>
<sequence>VGLGGDTVPGADGFDQYPFASRAGPTLFALACGLELWPLGEVVGHLVALSEGEEARGGLSGTDCLLVDAYRVGLGVQVGEVIPVPQERRAWLGALAASANGQHGIALGLCRDFPDGAYPERNALVVAAAQADPVTAWTGDGLVGAVDGSTFAGCTITHCLAGRSIDRAALRAGAAAIGTWIADPIACREAVASLKSVNSRPLPLPGVSVLEQSEPYRVASAVLDRSGRAVAGL</sequence>
<dbReference type="EMBL" id="UINC01128662">
    <property type="protein sequence ID" value="SVD08566.1"/>
    <property type="molecule type" value="Genomic_DNA"/>
</dbReference>
<proteinExistence type="predicted"/>
<dbReference type="AlphaFoldDB" id="A0A382SFD5"/>
<reference evidence="1" key="1">
    <citation type="submission" date="2018-05" db="EMBL/GenBank/DDBJ databases">
        <authorList>
            <person name="Lanie J.A."/>
            <person name="Ng W.-L."/>
            <person name="Kazmierczak K.M."/>
            <person name="Andrzejewski T.M."/>
            <person name="Davidsen T.M."/>
            <person name="Wayne K.J."/>
            <person name="Tettelin H."/>
            <person name="Glass J.I."/>
            <person name="Rusch D."/>
            <person name="Podicherti R."/>
            <person name="Tsui H.-C.T."/>
            <person name="Winkler M.E."/>
        </authorList>
    </citation>
    <scope>NUCLEOTIDE SEQUENCE</scope>
</reference>
<organism evidence="1">
    <name type="scientific">marine metagenome</name>
    <dbReference type="NCBI Taxonomy" id="408172"/>
    <lineage>
        <taxon>unclassified sequences</taxon>
        <taxon>metagenomes</taxon>
        <taxon>ecological metagenomes</taxon>
    </lineage>
</organism>
<accession>A0A382SFD5</accession>
<protein>
    <submittedName>
        <fullName evidence="1">Uncharacterized protein</fullName>
    </submittedName>
</protein>
<feature type="non-terminal residue" evidence="1">
    <location>
        <position position="233"/>
    </location>
</feature>
<name>A0A382SFD5_9ZZZZ</name>
<feature type="non-terminal residue" evidence="1">
    <location>
        <position position="1"/>
    </location>
</feature>